<evidence type="ECO:0000256" key="6">
    <source>
        <dbReference type="ARBA" id="ARBA00022824"/>
    </source>
</evidence>
<dbReference type="PANTHER" id="PTHR12714:SF9">
    <property type="entry name" value="PROTEIN-S-ISOPRENYLCYSTEINE O-METHYLTRANSFERASE"/>
    <property type="match status" value="1"/>
</dbReference>
<dbReference type="GO" id="GO:0008654">
    <property type="term" value="P:phospholipid biosynthetic process"/>
    <property type="evidence" value="ECO:0007669"/>
    <property type="project" value="UniProtKB-KW"/>
</dbReference>
<feature type="signal peptide" evidence="13">
    <location>
        <begin position="1"/>
        <end position="19"/>
    </location>
</feature>
<keyword evidence="7 12" id="KW-1133">Transmembrane helix</keyword>
<gene>
    <name evidence="14" type="ORF">CPB84DRAFT_1746574</name>
</gene>
<dbReference type="AlphaFoldDB" id="A0A9P5NSR8"/>
<feature type="chain" id="PRO_5040105939" description="Protein-S-isoprenylcysteine O-methyltransferase" evidence="13">
    <location>
        <begin position="20"/>
        <end position="218"/>
    </location>
</feature>
<keyword evidence="6" id="KW-0256">Endoplasmic reticulum</keyword>
<proteinExistence type="predicted"/>
<dbReference type="GO" id="GO:0008168">
    <property type="term" value="F:methyltransferase activity"/>
    <property type="evidence" value="ECO:0007669"/>
    <property type="project" value="UniProtKB-KW"/>
</dbReference>
<evidence type="ECO:0000256" key="9">
    <source>
        <dbReference type="ARBA" id="ARBA00023136"/>
    </source>
</evidence>
<evidence type="ECO:0000256" key="1">
    <source>
        <dbReference type="ARBA" id="ARBA00004127"/>
    </source>
</evidence>
<keyword evidence="2" id="KW-0444">Lipid biosynthesis</keyword>
<evidence type="ECO:0000256" key="7">
    <source>
        <dbReference type="ARBA" id="ARBA00022989"/>
    </source>
</evidence>
<dbReference type="GO" id="GO:0032259">
    <property type="term" value="P:methylation"/>
    <property type="evidence" value="ECO:0007669"/>
    <property type="project" value="UniProtKB-KW"/>
</dbReference>
<evidence type="ECO:0000313" key="15">
    <source>
        <dbReference type="Proteomes" id="UP000724874"/>
    </source>
</evidence>
<evidence type="ECO:0000256" key="5">
    <source>
        <dbReference type="ARBA" id="ARBA00022692"/>
    </source>
</evidence>
<keyword evidence="11" id="KW-1208">Phospholipid metabolism</keyword>
<keyword evidence="3" id="KW-0808">Transferase</keyword>
<accession>A0A9P5NSR8</accession>
<evidence type="ECO:0000256" key="10">
    <source>
        <dbReference type="ARBA" id="ARBA00023209"/>
    </source>
</evidence>
<organism evidence="14 15">
    <name type="scientific">Gymnopilus junonius</name>
    <name type="common">Spectacular rustgill mushroom</name>
    <name type="synonym">Gymnopilus spectabilis subsp. junonius</name>
    <dbReference type="NCBI Taxonomy" id="109634"/>
    <lineage>
        <taxon>Eukaryota</taxon>
        <taxon>Fungi</taxon>
        <taxon>Dikarya</taxon>
        <taxon>Basidiomycota</taxon>
        <taxon>Agaricomycotina</taxon>
        <taxon>Agaricomycetes</taxon>
        <taxon>Agaricomycetidae</taxon>
        <taxon>Agaricales</taxon>
        <taxon>Agaricineae</taxon>
        <taxon>Hymenogastraceae</taxon>
        <taxon>Gymnopilus</taxon>
    </lineage>
</organism>
<evidence type="ECO:0000256" key="8">
    <source>
        <dbReference type="ARBA" id="ARBA00023098"/>
    </source>
</evidence>
<feature type="transmembrane region" description="Helical" evidence="12">
    <location>
        <begin position="166"/>
        <end position="184"/>
    </location>
</feature>
<evidence type="ECO:0000256" key="2">
    <source>
        <dbReference type="ARBA" id="ARBA00022516"/>
    </source>
</evidence>
<evidence type="ECO:0000256" key="11">
    <source>
        <dbReference type="ARBA" id="ARBA00023264"/>
    </source>
</evidence>
<dbReference type="OrthoDB" id="422086at2759"/>
<keyword evidence="15" id="KW-1185">Reference proteome</keyword>
<evidence type="ECO:0000256" key="3">
    <source>
        <dbReference type="ARBA" id="ARBA00022603"/>
    </source>
</evidence>
<comment type="caution">
    <text evidence="14">The sequence shown here is derived from an EMBL/GenBank/DDBJ whole genome shotgun (WGS) entry which is preliminary data.</text>
</comment>
<keyword evidence="3" id="KW-0489">Methyltransferase</keyword>
<keyword evidence="10" id="KW-0594">Phospholipid biosynthesis</keyword>
<dbReference type="GO" id="GO:0012505">
    <property type="term" value="C:endomembrane system"/>
    <property type="evidence" value="ECO:0007669"/>
    <property type="project" value="UniProtKB-SubCell"/>
</dbReference>
<evidence type="ECO:0000313" key="14">
    <source>
        <dbReference type="EMBL" id="KAF8902566.1"/>
    </source>
</evidence>
<evidence type="ECO:0000256" key="4">
    <source>
        <dbReference type="ARBA" id="ARBA00022691"/>
    </source>
</evidence>
<dbReference type="InterPro" id="IPR007318">
    <property type="entry name" value="Phopholipid_MeTrfase"/>
</dbReference>
<evidence type="ECO:0000256" key="13">
    <source>
        <dbReference type="SAM" id="SignalP"/>
    </source>
</evidence>
<sequence>MSLTKIPLTFAVCWAFTKTITPPNPPPSQGDKAVRSNFMEMKWYTSRSPYYAGGFNGSQASQKQLRLSPIITRPLPWNPNALRLSTATTIGGCMMVTGALLRLATYRYLGKFFKFEASIQRDHKLVTGGPYSIVRHPSYTGLLLTHPGWFLWQFGDGSWLRESGRVFVGFYAVLMIIGTLYLTLGRMHKEDAALRKHFGKQWDDWASKVQYRVIPGIW</sequence>
<name>A0A9P5NSR8_GYMJU</name>
<evidence type="ECO:0000256" key="12">
    <source>
        <dbReference type="SAM" id="Phobius"/>
    </source>
</evidence>
<protein>
    <recommendedName>
        <fullName evidence="16">Protein-S-isoprenylcysteine O-methyltransferase</fullName>
    </recommendedName>
</protein>
<evidence type="ECO:0008006" key="16">
    <source>
        <dbReference type="Google" id="ProtNLM"/>
    </source>
</evidence>
<comment type="subcellular location">
    <subcellularLocation>
        <location evidence="1">Endomembrane system</location>
        <topology evidence="1">Multi-pass membrane protein</topology>
    </subcellularLocation>
</comment>
<dbReference type="PANTHER" id="PTHR12714">
    <property type="entry name" value="PROTEIN-S ISOPRENYLCYSTEINE O-METHYLTRANSFERASE"/>
    <property type="match status" value="1"/>
</dbReference>
<keyword evidence="9 12" id="KW-0472">Membrane</keyword>
<dbReference type="EMBL" id="JADNYJ010000035">
    <property type="protein sequence ID" value="KAF8902566.1"/>
    <property type="molecule type" value="Genomic_DNA"/>
</dbReference>
<dbReference type="Proteomes" id="UP000724874">
    <property type="component" value="Unassembled WGS sequence"/>
</dbReference>
<keyword evidence="5 12" id="KW-0812">Transmembrane</keyword>
<keyword evidence="4" id="KW-0949">S-adenosyl-L-methionine</keyword>
<dbReference type="Gene3D" id="1.20.120.1630">
    <property type="match status" value="1"/>
</dbReference>
<dbReference type="Pfam" id="PF04191">
    <property type="entry name" value="PEMT"/>
    <property type="match status" value="1"/>
</dbReference>
<keyword evidence="13" id="KW-0732">Signal</keyword>
<reference evidence="14" key="1">
    <citation type="submission" date="2020-11" db="EMBL/GenBank/DDBJ databases">
        <authorList>
            <consortium name="DOE Joint Genome Institute"/>
            <person name="Ahrendt S."/>
            <person name="Riley R."/>
            <person name="Andreopoulos W."/>
            <person name="LaButti K."/>
            <person name="Pangilinan J."/>
            <person name="Ruiz-duenas F.J."/>
            <person name="Barrasa J.M."/>
            <person name="Sanchez-Garcia M."/>
            <person name="Camarero S."/>
            <person name="Miyauchi S."/>
            <person name="Serrano A."/>
            <person name="Linde D."/>
            <person name="Babiker R."/>
            <person name="Drula E."/>
            <person name="Ayuso-Fernandez I."/>
            <person name="Pacheco R."/>
            <person name="Padilla G."/>
            <person name="Ferreira P."/>
            <person name="Barriuso J."/>
            <person name="Kellner H."/>
            <person name="Castanera R."/>
            <person name="Alfaro M."/>
            <person name="Ramirez L."/>
            <person name="Pisabarro A.G."/>
            <person name="Kuo A."/>
            <person name="Tritt A."/>
            <person name="Lipzen A."/>
            <person name="He G."/>
            <person name="Yan M."/>
            <person name="Ng V."/>
            <person name="Cullen D."/>
            <person name="Martin F."/>
            <person name="Rosso M.-N."/>
            <person name="Henrissat B."/>
            <person name="Hibbett D."/>
            <person name="Martinez A.T."/>
            <person name="Grigoriev I.V."/>
        </authorList>
    </citation>
    <scope>NUCLEOTIDE SEQUENCE</scope>
    <source>
        <strain evidence="14">AH 44721</strain>
    </source>
</reference>
<keyword evidence="8" id="KW-0443">Lipid metabolism</keyword>